<protein>
    <recommendedName>
        <fullName evidence="4">Transmembrane protein</fullName>
    </recommendedName>
</protein>
<feature type="chain" id="PRO_5005693845" description="Transmembrane protein" evidence="1">
    <location>
        <begin position="21"/>
        <end position="384"/>
    </location>
</feature>
<evidence type="ECO:0000256" key="1">
    <source>
        <dbReference type="SAM" id="SignalP"/>
    </source>
</evidence>
<reference evidence="3" key="1">
    <citation type="journal article" date="2006" name="PLoS Biol.">
        <title>Macronuclear genome sequence of the ciliate Tetrahymena thermophila, a model eukaryote.</title>
        <authorList>
            <person name="Eisen J.A."/>
            <person name="Coyne R.S."/>
            <person name="Wu M."/>
            <person name="Wu D."/>
            <person name="Thiagarajan M."/>
            <person name="Wortman J.R."/>
            <person name="Badger J.H."/>
            <person name="Ren Q."/>
            <person name="Amedeo P."/>
            <person name="Jones K.M."/>
            <person name="Tallon L.J."/>
            <person name="Delcher A.L."/>
            <person name="Salzberg S.L."/>
            <person name="Silva J.C."/>
            <person name="Haas B.J."/>
            <person name="Majoros W.H."/>
            <person name="Farzad M."/>
            <person name="Carlton J.M."/>
            <person name="Smith R.K. Jr."/>
            <person name="Garg J."/>
            <person name="Pearlman R.E."/>
            <person name="Karrer K.M."/>
            <person name="Sun L."/>
            <person name="Manning G."/>
            <person name="Elde N.C."/>
            <person name="Turkewitz A.P."/>
            <person name="Asai D.J."/>
            <person name="Wilkes D.E."/>
            <person name="Wang Y."/>
            <person name="Cai H."/>
            <person name="Collins K."/>
            <person name="Stewart B.A."/>
            <person name="Lee S.R."/>
            <person name="Wilamowska K."/>
            <person name="Weinberg Z."/>
            <person name="Ruzzo W.L."/>
            <person name="Wloga D."/>
            <person name="Gaertig J."/>
            <person name="Frankel J."/>
            <person name="Tsao C.-C."/>
            <person name="Gorovsky M.A."/>
            <person name="Keeling P.J."/>
            <person name="Waller R.F."/>
            <person name="Patron N.J."/>
            <person name="Cherry J.M."/>
            <person name="Stover N.A."/>
            <person name="Krieger C.J."/>
            <person name="del Toro C."/>
            <person name="Ryder H.F."/>
            <person name="Williamson S.C."/>
            <person name="Barbeau R.A."/>
            <person name="Hamilton E.P."/>
            <person name="Orias E."/>
        </authorList>
    </citation>
    <scope>NUCLEOTIDE SEQUENCE [LARGE SCALE GENOMIC DNA]</scope>
    <source>
        <strain evidence="3">SB210</strain>
    </source>
</reference>
<accession>Q23B06</accession>
<evidence type="ECO:0008006" key="4">
    <source>
        <dbReference type="Google" id="ProtNLM"/>
    </source>
</evidence>
<proteinExistence type="predicted"/>
<dbReference type="InterPro" id="IPR021109">
    <property type="entry name" value="Peptidase_aspartic_dom_sf"/>
</dbReference>
<feature type="signal peptide" evidence="1">
    <location>
        <begin position="1"/>
        <end position="20"/>
    </location>
</feature>
<dbReference type="HOGENOM" id="CLU_706952_0_0_1"/>
<gene>
    <name evidence="2" type="ORF">TTHERM_00653710</name>
</gene>
<dbReference type="Proteomes" id="UP000009168">
    <property type="component" value="Unassembled WGS sequence"/>
</dbReference>
<dbReference type="SUPFAM" id="SSF50630">
    <property type="entry name" value="Acid proteases"/>
    <property type="match status" value="1"/>
</dbReference>
<dbReference type="KEGG" id="tet:TTHERM_00653710"/>
<dbReference type="Gene3D" id="2.40.70.10">
    <property type="entry name" value="Acid Proteases"/>
    <property type="match status" value="1"/>
</dbReference>
<dbReference type="EMBL" id="GG662720">
    <property type="protein sequence ID" value="EAR93678.1"/>
    <property type="molecule type" value="Genomic_DNA"/>
</dbReference>
<sequence length="384" mass="44339">MIKKILLITIIACFIRLTLSSQSEYPFPSDKSYRIKLDDKFNAKLFVGSLGEVDVPFNMLSKHIYLTSPQCSNCIIYSQDEQQTFSCNKNENCAVTLENVSEDISGFKATGDYINLPMILNGTPLTFNDIFYVKQISELKEGQNYVYQGIGLQLDEESTSSLIDSLKKQGKIDDVSYSLYYDFAQFQGYLLTIGSYDIKQLSRQFYNLMTLPTLPTQKNEYDRIKATASFAGQEILLVDSYVILDPTVENFVLSNFYFNEMKNILEKNSMLPDLSLFTEKNPGLWSKANQYLNFQISFKLDDPDQISTTLDVQFSATEFLIKNNNDQYTLDVTFVNTNDNFIRVGKKILKKMMYYKRISQTDKKVFRSLTPLKKIKQLLRQENY</sequence>
<evidence type="ECO:0000313" key="2">
    <source>
        <dbReference type="EMBL" id="EAR93678.1"/>
    </source>
</evidence>
<keyword evidence="3" id="KW-1185">Reference proteome</keyword>
<dbReference type="RefSeq" id="XP_001013923.1">
    <property type="nucleotide sequence ID" value="XM_001013923.1"/>
</dbReference>
<keyword evidence="1" id="KW-0732">Signal</keyword>
<dbReference type="GeneID" id="7842219"/>
<organism evidence="2 3">
    <name type="scientific">Tetrahymena thermophila (strain SB210)</name>
    <dbReference type="NCBI Taxonomy" id="312017"/>
    <lineage>
        <taxon>Eukaryota</taxon>
        <taxon>Sar</taxon>
        <taxon>Alveolata</taxon>
        <taxon>Ciliophora</taxon>
        <taxon>Intramacronucleata</taxon>
        <taxon>Oligohymenophorea</taxon>
        <taxon>Hymenostomatida</taxon>
        <taxon>Tetrahymenina</taxon>
        <taxon>Tetrahymenidae</taxon>
        <taxon>Tetrahymena</taxon>
    </lineage>
</organism>
<evidence type="ECO:0000313" key="3">
    <source>
        <dbReference type="Proteomes" id="UP000009168"/>
    </source>
</evidence>
<dbReference type="AlphaFoldDB" id="Q23B06"/>
<dbReference type="InParanoid" id="Q23B06"/>
<name>Q23B06_TETTS</name>